<evidence type="ECO:0000313" key="2">
    <source>
        <dbReference type="EMBL" id="CAF1448252.1"/>
    </source>
</evidence>
<protein>
    <submittedName>
        <fullName evidence="2">Uncharacterized protein</fullName>
    </submittedName>
</protein>
<feature type="region of interest" description="Disordered" evidence="1">
    <location>
        <begin position="500"/>
        <end position="535"/>
    </location>
</feature>
<feature type="compositionally biased region" description="Acidic residues" evidence="1">
    <location>
        <begin position="500"/>
        <end position="510"/>
    </location>
</feature>
<dbReference type="Proteomes" id="UP000663864">
    <property type="component" value="Unassembled WGS sequence"/>
</dbReference>
<feature type="compositionally biased region" description="Basic and acidic residues" evidence="1">
    <location>
        <begin position="428"/>
        <end position="437"/>
    </location>
</feature>
<reference evidence="2" key="1">
    <citation type="submission" date="2021-02" db="EMBL/GenBank/DDBJ databases">
        <authorList>
            <person name="Nowell W R."/>
        </authorList>
    </citation>
    <scope>NUCLEOTIDE SEQUENCE</scope>
</reference>
<feature type="region of interest" description="Disordered" evidence="1">
    <location>
        <begin position="421"/>
        <end position="448"/>
    </location>
</feature>
<sequence length="694" mass="81323">MENDHFLFHISIYFNTTLENLDISLICTHASNDYQPQFLSKVKFQQNFVNLNGRCCFESHQVNVKSSQDEQSITHMLKNLTPRQPIHSVEIDPDDHSQTYFALCYVPPLSQTNNIVPNSRNSMSICILWDTSLSRANLENRNHEITTLSTTISNTTHYFLFSDCLSTIGNDESILLNNLTTKPIWIFNANSLHEPSNFPLINYLTNLSGGGYISREKIMALDNVNDIVQWIDRPQTRYLNTNIINDANVYDIYPSHSITLTPNTERFILVGKKSSSTSANIAVNFIISNQIHRKELKIDKVDSTSENYGLLRRLYAKQMLIELSAFLEKNKKRILDIGLKYSLVSNFTSILVLETLQQHIEHKICPHQSYRKLYNDYMTYQNNKKQEELTKNQSKLTAVLNLWQKRCRWYDKTITDKDRRNAFQNKDSNQHNRECCRMTRSRSRSRPSTMVNRDYAIDDDLFEFTEDTMHYRRFDEVERTSHLFMDNFEMEIHNDIDDDYEDEEADEEEENSHYRSSYSRRRLSDDNLADTNTDSNTQTITLQNWNPQTPYMNKIKSSTSLQIAYQIYLNERQSYSKSLSLYFDIASYFFLQPRSSNSKQSSIDAFNQHYAQSNCNISNEYQYIGLRILTNVLELELKSVQLLRTVVYKLVELSLYNLAENIFRHIVNLRSDEPQSFRDLALLLQESNSETKNL</sequence>
<evidence type="ECO:0000256" key="1">
    <source>
        <dbReference type="SAM" id="MobiDB-lite"/>
    </source>
</evidence>
<evidence type="ECO:0000313" key="3">
    <source>
        <dbReference type="Proteomes" id="UP000663864"/>
    </source>
</evidence>
<dbReference type="AlphaFoldDB" id="A0A815PFL8"/>
<name>A0A815PFL8_9BILA</name>
<dbReference type="EMBL" id="CAJNOT010004878">
    <property type="protein sequence ID" value="CAF1448252.1"/>
    <property type="molecule type" value="Genomic_DNA"/>
</dbReference>
<feature type="non-terminal residue" evidence="2">
    <location>
        <position position="694"/>
    </location>
</feature>
<organism evidence="2 3">
    <name type="scientific">Rotaria sordida</name>
    <dbReference type="NCBI Taxonomy" id="392033"/>
    <lineage>
        <taxon>Eukaryota</taxon>
        <taxon>Metazoa</taxon>
        <taxon>Spiralia</taxon>
        <taxon>Gnathifera</taxon>
        <taxon>Rotifera</taxon>
        <taxon>Eurotatoria</taxon>
        <taxon>Bdelloidea</taxon>
        <taxon>Philodinida</taxon>
        <taxon>Philodinidae</taxon>
        <taxon>Rotaria</taxon>
    </lineage>
</organism>
<gene>
    <name evidence="2" type="ORF">ZHD862_LOCUS35149</name>
</gene>
<comment type="caution">
    <text evidence="2">The sequence shown here is derived from an EMBL/GenBank/DDBJ whole genome shotgun (WGS) entry which is preliminary data.</text>
</comment>
<proteinExistence type="predicted"/>
<accession>A0A815PFL8</accession>